<dbReference type="EMBL" id="CM010635">
    <property type="protein sequence ID" value="RID50173.1"/>
    <property type="molecule type" value="Genomic_DNA"/>
</dbReference>
<name>A0A397YJQ7_BRACM</name>
<protein>
    <recommendedName>
        <fullName evidence="2">DUF4283 domain-containing protein</fullName>
    </recommendedName>
</protein>
<sequence length="571" mass="65630">MGSRNRNHSEPKIIIKTKSQAYQSIISIYVDKRFHSSFMEIGRFLFGFNGKVWNFQELRNDILPSVCEIEIESISLSQLLGNTGETRNGEGTRKRLKISVPHFDNFALIKTYSKTLIGRCMNPEEQDMKVLITNLPKIWKLEENVIGTDLGRGKFQFDFQKEEDIETVLKLQPFHFDYWLLALARWQPKKSQLYPSEITFWIIVLGVPLMFGTVPTFESIGDAIGRTVAVDLDHTRVQVVVDAFKELCFETTVDFKGGGFYDEEEAPVSLRYEKLFGYCHICSSLCHKDEKCPLDKKNTKQNSERNDNVRESNGGWVDGGKHEDLARSYKREVINGNVSQKNRERDGRDYYGKGKGKMFEEHTSKGVKTAERGNTRSYVQRGNYRGEGDASHHRATRWEEVRTGDQEGYARYSPGQSDSREEAREERELTGDGEDLAPLPSQEFQAQLAKTQATGTEAISDPIDAEEGLKRVQGFLEDQPILGDDDVMEWDEIKATFCEHRFDMDAADDLQKFSEEETEEVIIAQGKENQIQETEEKSSLRKRKDMYVLQPRQALVMEITANNRRVRVRQT</sequence>
<accession>A0A397YJQ7</accession>
<feature type="compositionally biased region" description="Basic and acidic residues" evidence="1">
    <location>
        <begin position="384"/>
        <end position="405"/>
    </location>
</feature>
<dbReference type="PANTHER" id="PTHR31286:SF113">
    <property type="entry name" value="DUF4283 DOMAIN-CONTAINING PROTEIN"/>
    <property type="match status" value="1"/>
</dbReference>
<feature type="region of interest" description="Disordered" evidence="1">
    <location>
        <begin position="293"/>
        <end position="438"/>
    </location>
</feature>
<dbReference type="InterPro" id="IPR025558">
    <property type="entry name" value="DUF4283"/>
</dbReference>
<dbReference type="PANTHER" id="PTHR31286">
    <property type="entry name" value="GLYCINE-RICH CELL WALL STRUCTURAL PROTEIN 1.8-LIKE"/>
    <property type="match status" value="1"/>
</dbReference>
<dbReference type="Pfam" id="PF14111">
    <property type="entry name" value="DUF4283"/>
    <property type="match status" value="1"/>
</dbReference>
<reference evidence="3 4" key="1">
    <citation type="submission" date="2018-06" db="EMBL/GenBank/DDBJ databases">
        <title>WGS assembly of Brassica rapa FPsc.</title>
        <authorList>
            <person name="Bowman J."/>
            <person name="Kohchi T."/>
            <person name="Yamato K."/>
            <person name="Jenkins J."/>
            <person name="Shu S."/>
            <person name="Ishizaki K."/>
            <person name="Yamaoka S."/>
            <person name="Nishihama R."/>
            <person name="Nakamura Y."/>
            <person name="Berger F."/>
            <person name="Adam C."/>
            <person name="Aki S."/>
            <person name="Althoff F."/>
            <person name="Araki T."/>
            <person name="Arteaga-Vazquez M."/>
            <person name="Balasubrmanian S."/>
            <person name="Bauer D."/>
            <person name="Boehm C."/>
            <person name="Briginshaw L."/>
            <person name="Caballero-Perez J."/>
            <person name="Catarino B."/>
            <person name="Chen F."/>
            <person name="Chiyoda S."/>
            <person name="Chovatia M."/>
            <person name="Davies K."/>
            <person name="Delmans M."/>
            <person name="Demura T."/>
            <person name="Dierschke T."/>
            <person name="Dolan L."/>
            <person name="Dorantes-Acosta A."/>
            <person name="Eklund D."/>
            <person name="Florent S."/>
            <person name="Flores-Sandoval E."/>
            <person name="Fujiyama A."/>
            <person name="Fukuzawa H."/>
            <person name="Galik B."/>
            <person name="Grimanelli D."/>
            <person name="Grimwood J."/>
            <person name="Grossniklaus U."/>
            <person name="Hamada T."/>
            <person name="Haseloff J."/>
            <person name="Hetherington A."/>
            <person name="Higo A."/>
            <person name="Hirakawa Y."/>
            <person name="Hundley H."/>
            <person name="Ikeda Y."/>
            <person name="Inoue K."/>
            <person name="Inoue S."/>
            <person name="Ishida S."/>
            <person name="Jia Q."/>
            <person name="Kakita M."/>
            <person name="Kanazawa T."/>
            <person name="Kawai Y."/>
            <person name="Kawashima T."/>
            <person name="Kennedy M."/>
            <person name="Kinose K."/>
            <person name="Kinoshita T."/>
            <person name="Kohara Y."/>
            <person name="Koide E."/>
            <person name="Komatsu K."/>
            <person name="Kopischke S."/>
            <person name="Kubo M."/>
            <person name="Kyozuka J."/>
            <person name="Lagercrantz U."/>
            <person name="Lin S."/>
            <person name="Lindquist E."/>
            <person name="Lipzen A."/>
            <person name="Lu C."/>
            <person name="Luna E."/>
            <person name="Martienssen R."/>
            <person name="Minamino N."/>
            <person name="Mizutani M."/>
            <person name="Mizutani M."/>
            <person name="Mochizuki N."/>
            <person name="Monte I."/>
            <person name="Mosher R."/>
            <person name="Nagasaki H."/>
            <person name="Nakagami H."/>
            <person name="Naramoto S."/>
            <person name="Nishitani K."/>
            <person name="Ohtani M."/>
            <person name="Okamoto T."/>
            <person name="Okumura M."/>
            <person name="Phillips J."/>
            <person name="Pollak B."/>
            <person name="Reinders A."/>
            <person name="Roevekamp M."/>
            <person name="Sano R."/>
            <person name="Sawa S."/>
            <person name="Schmid M."/>
            <person name="Shirakawa M."/>
            <person name="Solano R."/>
            <person name="Spunde A."/>
            <person name="Suetsugu N."/>
            <person name="Sugano S."/>
            <person name="Sugiyama A."/>
            <person name="Sun R."/>
            <person name="Suzuki Y."/>
            <person name="Takenaka M."/>
            <person name="Takezawa D."/>
            <person name="Tomogane H."/>
            <person name="Tsuzuki M."/>
            <person name="Ueda T."/>
            <person name="Umeda M."/>
            <person name="Ward J."/>
            <person name="Watanabe Y."/>
            <person name="Yazaki K."/>
            <person name="Yokoyama R."/>
            <person name="Yoshitake Y."/>
            <person name="Yotsui I."/>
            <person name="Zachgo S."/>
            <person name="Schmutz J."/>
        </authorList>
    </citation>
    <scope>NUCLEOTIDE SEQUENCE [LARGE SCALE GENOMIC DNA]</scope>
    <source>
        <strain evidence="4">cv. B-3</strain>
    </source>
</reference>
<feature type="compositionally biased region" description="Basic and acidic residues" evidence="1">
    <location>
        <begin position="293"/>
        <end position="310"/>
    </location>
</feature>
<dbReference type="InterPro" id="IPR040256">
    <property type="entry name" value="At4g02000-like"/>
</dbReference>
<organism evidence="3 4">
    <name type="scientific">Brassica campestris</name>
    <name type="common">Field mustard</name>
    <dbReference type="NCBI Taxonomy" id="3711"/>
    <lineage>
        <taxon>Eukaryota</taxon>
        <taxon>Viridiplantae</taxon>
        <taxon>Streptophyta</taxon>
        <taxon>Embryophyta</taxon>
        <taxon>Tracheophyta</taxon>
        <taxon>Spermatophyta</taxon>
        <taxon>Magnoliopsida</taxon>
        <taxon>eudicotyledons</taxon>
        <taxon>Gunneridae</taxon>
        <taxon>Pentapetalae</taxon>
        <taxon>rosids</taxon>
        <taxon>malvids</taxon>
        <taxon>Brassicales</taxon>
        <taxon>Brassicaceae</taxon>
        <taxon>Brassiceae</taxon>
        <taxon>Brassica</taxon>
    </lineage>
</organism>
<dbReference type="AlphaFoldDB" id="A0A397YJQ7"/>
<evidence type="ECO:0000256" key="1">
    <source>
        <dbReference type="SAM" id="MobiDB-lite"/>
    </source>
</evidence>
<feature type="compositionally biased region" description="Basic and acidic residues" evidence="1">
    <location>
        <begin position="319"/>
        <end position="333"/>
    </location>
</feature>
<proteinExistence type="predicted"/>
<dbReference type="Proteomes" id="UP000264353">
    <property type="component" value="Chromosome A8"/>
</dbReference>
<feature type="domain" description="DUF4283" evidence="2">
    <location>
        <begin position="113"/>
        <end position="189"/>
    </location>
</feature>
<evidence type="ECO:0000313" key="3">
    <source>
        <dbReference type="EMBL" id="RID50173.1"/>
    </source>
</evidence>
<evidence type="ECO:0000313" key="4">
    <source>
        <dbReference type="Proteomes" id="UP000264353"/>
    </source>
</evidence>
<gene>
    <name evidence="3" type="ORF">BRARA_H00918</name>
</gene>
<feature type="compositionally biased region" description="Basic and acidic residues" evidence="1">
    <location>
        <begin position="341"/>
        <end position="374"/>
    </location>
</feature>
<evidence type="ECO:0000259" key="2">
    <source>
        <dbReference type="Pfam" id="PF14111"/>
    </source>
</evidence>
<feature type="compositionally biased region" description="Basic and acidic residues" evidence="1">
    <location>
        <begin position="418"/>
        <end position="430"/>
    </location>
</feature>